<comment type="caution">
    <text evidence="1">The sequence shown here is derived from an EMBL/GenBank/DDBJ whole genome shotgun (WGS) entry which is preliminary data.</text>
</comment>
<protein>
    <recommendedName>
        <fullName evidence="3">Outer membrane lipoprotein carrier protein LolA</fullName>
    </recommendedName>
</protein>
<reference evidence="1 2" key="1">
    <citation type="submission" date="2020-05" db="EMBL/GenBank/DDBJ databases">
        <title>Horizontal transmission and recombination maintain forever young bacterial symbiont genomes.</title>
        <authorList>
            <person name="Russell S.L."/>
            <person name="Pepper-Tunick E."/>
            <person name="Svedberg J."/>
            <person name="Byrne A."/>
            <person name="Ruelas Castillo J."/>
            <person name="Vollmers C."/>
            <person name="Beinart R.A."/>
            <person name="Corbett-Detig R."/>
        </authorList>
    </citation>
    <scope>NUCLEOTIDE SEQUENCE [LARGE SCALE GENOMIC DNA]</scope>
    <source>
        <strain evidence="1">455</strain>
    </source>
</reference>
<evidence type="ECO:0000313" key="2">
    <source>
        <dbReference type="Proteomes" id="UP000568751"/>
    </source>
</evidence>
<dbReference type="AlphaFoldDB" id="A0A853F8X6"/>
<feature type="non-terminal residue" evidence="1">
    <location>
        <position position="1"/>
    </location>
</feature>
<dbReference type="EMBL" id="JACCHT010000005">
    <property type="protein sequence ID" value="NYT28590.1"/>
    <property type="molecule type" value="Genomic_DNA"/>
</dbReference>
<proteinExistence type="predicted"/>
<evidence type="ECO:0008006" key="3">
    <source>
        <dbReference type="Google" id="ProtNLM"/>
    </source>
</evidence>
<organism evidence="1 2">
    <name type="scientific">Candidatus Thiodubiliella endoseptemdiera</name>
    <dbReference type="NCBI Taxonomy" id="2738886"/>
    <lineage>
        <taxon>Bacteria</taxon>
        <taxon>Pseudomonadati</taxon>
        <taxon>Pseudomonadota</taxon>
        <taxon>Gammaproteobacteria</taxon>
        <taxon>Candidatus Pseudothioglobaceae</taxon>
        <taxon>Candidatus Thiodubiliella</taxon>
    </lineage>
</organism>
<dbReference type="Proteomes" id="UP000568751">
    <property type="component" value="Unassembled WGS sequence"/>
</dbReference>
<gene>
    <name evidence="1" type="ORF">H0A76_12455</name>
</gene>
<sequence length="49" mass="5715">FVGNQLSAISLENELDQVIYISFDNMQVNTKINPEDFELRLNPDFDVIR</sequence>
<accession>A0A853F8X6</accession>
<evidence type="ECO:0000313" key="1">
    <source>
        <dbReference type="EMBL" id="NYT28590.1"/>
    </source>
</evidence>
<name>A0A853F8X6_9GAMM</name>